<gene>
    <name evidence="2" type="ORF">BJX66DRAFT_301666</name>
</gene>
<dbReference type="EMBL" id="JBFTWV010000033">
    <property type="protein sequence ID" value="KAL2795679.1"/>
    <property type="molecule type" value="Genomic_DNA"/>
</dbReference>
<reference evidence="2 3" key="1">
    <citation type="submission" date="2024-07" db="EMBL/GenBank/DDBJ databases">
        <title>Section-level genome sequencing and comparative genomics of Aspergillus sections Usti and Cavernicolus.</title>
        <authorList>
            <consortium name="Lawrence Berkeley National Laboratory"/>
            <person name="Nybo J.L."/>
            <person name="Vesth T.C."/>
            <person name="Theobald S."/>
            <person name="Frisvad J.C."/>
            <person name="Larsen T.O."/>
            <person name="Kjaerboelling I."/>
            <person name="Rothschild-Mancinelli K."/>
            <person name="Lyhne E.K."/>
            <person name="Kogle M.E."/>
            <person name="Barry K."/>
            <person name="Clum A."/>
            <person name="Na H."/>
            <person name="Ledsgaard L."/>
            <person name="Lin J."/>
            <person name="Lipzen A."/>
            <person name="Kuo A."/>
            <person name="Riley R."/>
            <person name="Mondo S."/>
            <person name="Labutti K."/>
            <person name="Haridas S."/>
            <person name="Pangalinan J."/>
            <person name="Salamov A.A."/>
            <person name="Simmons B.A."/>
            <person name="Magnuson J.K."/>
            <person name="Chen J."/>
            <person name="Drula E."/>
            <person name="Henrissat B."/>
            <person name="Wiebenga A."/>
            <person name="Lubbers R.J."/>
            <person name="Gomes A.C."/>
            <person name="Makela M.R."/>
            <person name="Stajich J."/>
            <person name="Grigoriev I.V."/>
            <person name="Mortensen U.H."/>
            <person name="De Vries R.P."/>
            <person name="Baker S.E."/>
            <person name="Andersen M.R."/>
        </authorList>
    </citation>
    <scope>NUCLEOTIDE SEQUENCE [LARGE SCALE GENOMIC DNA]</scope>
    <source>
        <strain evidence="2 3">CBS 209.92</strain>
    </source>
</reference>
<dbReference type="InterPro" id="IPR002110">
    <property type="entry name" value="Ankyrin_rpt"/>
</dbReference>
<evidence type="ECO:0000313" key="3">
    <source>
        <dbReference type="Proteomes" id="UP001610563"/>
    </source>
</evidence>
<comment type="caution">
    <text evidence="2">The sequence shown here is derived from an EMBL/GenBank/DDBJ whole genome shotgun (WGS) entry which is preliminary data.</text>
</comment>
<protein>
    <recommendedName>
        <fullName evidence="4">Ankyrin repeat protein</fullName>
    </recommendedName>
</protein>
<keyword evidence="1" id="KW-0040">ANK repeat</keyword>
<keyword evidence="3" id="KW-1185">Reference proteome</keyword>
<feature type="repeat" description="ANK" evidence="1">
    <location>
        <begin position="164"/>
        <end position="196"/>
    </location>
</feature>
<evidence type="ECO:0000313" key="2">
    <source>
        <dbReference type="EMBL" id="KAL2795679.1"/>
    </source>
</evidence>
<evidence type="ECO:0000256" key="1">
    <source>
        <dbReference type="PROSITE-ProRule" id="PRU00023"/>
    </source>
</evidence>
<organism evidence="2 3">
    <name type="scientific">Aspergillus keveii</name>
    <dbReference type="NCBI Taxonomy" id="714993"/>
    <lineage>
        <taxon>Eukaryota</taxon>
        <taxon>Fungi</taxon>
        <taxon>Dikarya</taxon>
        <taxon>Ascomycota</taxon>
        <taxon>Pezizomycotina</taxon>
        <taxon>Eurotiomycetes</taxon>
        <taxon>Eurotiomycetidae</taxon>
        <taxon>Eurotiales</taxon>
        <taxon>Aspergillaceae</taxon>
        <taxon>Aspergillus</taxon>
        <taxon>Aspergillus subgen. Nidulantes</taxon>
    </lineage>
</organism>
<dbReference type="PROSITE" id="PS50088">
    <property type="entry name" value="ANK_REPEAT"/>
    <property type="match status" value="1"/>
</dbReference>
<dbReference type="InterPro" id="IPR036770">
    <property type="entry name" value="Ankyrin_rpt-contain_sf"/>
</dbReference>
<proteinExistence type="predicted"/>
<dbReference type="SUPFAM" id="SSF48403">
    <property type="entry name" value="Ankyrin repeat"/>
    <property type="match status" value="1"/>
</dbReference>
<dbReference type="PROSITE" id="PS50297">
    <property type="entry name" value="ANK_REP_REGION"/>
    <property type="match status" value="1"/>
</dbReference>
<accession>A0ABR4G9H7</accession>
<sequence>MRPSEADARCTTAVGDRPADLSHLVAGQIRAIDDTKIALENKMRDEAKRALVPNAAISRTTNGALNSETLPWRYSWFFGSYTSQSCSTFTTAYHARVQIPSWLTSRVWDFCVRSASHGWTYSLRQWSVRPRNGEIFRAASEGDLPEIIRLLENGQGSLYDRDPEGVTLLHLAAYHRKYKAIVYLMDKGLSVHEPDADGSTALDYLAYPETVEPQNISVVLDVLGLLKSAGELTYVVDALFDPDATTRDYMILGRLLFCVSSLFELFLEEFRQVPPEIRYISTVWWNTDPKVLSDALKADGIDDPSLFRQQLSNRYESSLHDFVIRYFLNIPGRPNKVLIWQAEGTVFQDWRNFTRWFLRGIELEELSNVDEWQWIITPLFAGLQASPPFRRSSPRAIKKAKNRLQQLLLFWVEDVKAAGVDLKKYGRQEIRLLHGGSGWDFANWNDIGETVGRPRLASFRYGAEPEDWELVWEEVFVEDFVGEFFSFSELPPVMPGAWVD</sequence>
<evidence type="ECO:0008006" key="4">
    <source>
        <dbReference type="Google" id="ProtNLM"/>
    </source>
</evidence>
<dbReference type="Gene3D" id="1.25.40.20">
    <property type="entry name" value="Ankyrin repeat-containing domain"/>
    <property type="match status" value="1"/>
</dbReference>
<dbReference type="Proteomes" id="UP001610563">
    <property type="component" value="Unassembled WGS sequence"/>
</dbReference>
<dbReference type="Pfam" id="PF13857">
    <property type="entry name" value="Ank_5"/>
    <property type="match status" value="1"/>
</dbReference>
<name>A0ABR4G9H7_9EURO</name>